<name>A0AAU9KT32_9STRA</name>
<dbReference type="Proteomes" id="UP001160483">
    <property type="component" value="Unassembled WGS sequence"/>
</dbReference>
<evidence type="ECO:0000313" key="1">
    <source>
        <dbReference type="EMBL" id="CAH0476215.1"/>
    </source>
</evidence>
<dbReference type="EMBL" id="CAKKTJ010000145">
    <property type="protein sequence ID" value="CAH0476215.1"/>
    <property type="molecule type" value="Genomic_DNA"/>
</dbReference>
<dbReference type="EMBL" id="CAKLCB010000266">
    <property type="protein sequence ID" value="CAH0518733.1"/>
    <property type="molecule type" value="Genomic_DNA"/>
</dbReference>
<proteinExistence type="predicted"/>
<comment type="caution">
    <text evidence="1">The sequence shown here is derived from an EMBL/GenBank/DDBJ whole genome shotgun (WGS) entry which is preliminary data.</text>
</comment>
<gene>
    <name evidence="2" type="ORF">PBS001_LOCUS5291</name>
    <name evidence="1" type="ORF">PBS003_LOCUS3003</name>
</gene>
<accession>A0AAU9KT32</accession>
<organism evidence="1 4">
    <name type="scientific">Peronospora belbahrii</name>
    <dbReference type="NCBI Taxonomy" id="622444"/>
    <lineage>
        <taxon>Eukaryota</taxon>
        <taxon>Sar</taxon>
        <taxon>Stramenopiles</taxon>
        <taxon>Oomycota</taxon>
        <taxon>Peronosporomycetes</taxon>
        <taxon>Peronosporales</taxon>
        <taxon>Peronosporaceae</taxon>
        <taxon>Peronospora</taxon>
    </lineage>
</organism>
<reference evidence="1 3" key="1">
    <citation type="submission" date="2021-11" db="EMBL/GenBank/DDBJ databases">
        <authorList>
            <person name="Islam A."/>
            <person name="Islam S."/>
            <person name="Flora M.S."/>
            <person name="Rahman M."/>
            <person name="Ziaur R.M."/>
            <person name="Epstein J.H."/>
            <person name="Hassan M."/>
            <person name="Klassen M."/>
            <person name="Woodard K."/>
            <person name="Webb A."/>
            <person name="Webby R.J."/>
            <person name="El Zowalaty M.E."/>
        </authorList>
    </citation>
    <scope>NUCLEOTIDE SEQUENCE</scope>
    <source>
        <strain evidence="2">Pbs1</strain>
        <strain evidence="1">Pbs3</strain>
    </source>
</reference>
<dbReference type="Proteomes" id="UP001158986">
    <property type="component" value="Unassembled WGS sequence"/>
</dbReference>
<keyword evidence="3" id="KW-1185">Reference proteome</keyword>
<sequence>MDAIRGRYDDALKIIERALVKPGDGRQGRTELRVNQTVPGMAGLDLRPDLQVYNHDTRMVAVVDLAIAFDQQDGYDSSCSGLVKVAVDKTIKYAGTKRHL</sequence>
<evidence type="ECO:0000313" key="2">
    <source>
        <dbReference type="EMBL" id="CAH0518733.1"/>
    </source>
</evidence>
<dbReference type="AlphaFoldDB" id="A0AAU9KT32"/>
<evidence type="ECO:0000313" key="4">
    <source>
        <dbReference type="Proteomes" id="UP001160483"/>
    </source>
</evidence>
<protein>
    <submittedName>
        <fullName evidence="1">Uncharacterized protein</fullName>
    </submittedName>
</protein>
<evidence type="ECO:0000313" key="3">
    <source>
        <dbReference type="Proteomes" id="UP001158986"/>
    </source>
</evidence>